<dbReference type="Gene3D" id="2.130.10.10">
    <property type="entry name" value="YVTN repeat-like/Quinoprotein amine dehydrogenase"/>
    <property type="match status" value="3"/>
</dbReference>
<dbReference type="InterPro" id="IPR001680">
    <property type="entry name" value="WD40_rpt"/>
</dbReference>
<dbReference type="InterPro" id="IPR012319">
    <property type="entry name" value="FPG_cat"/>
</dbReference>
<feature type="compositionally biased region" description="Polar residues" evidence="11">
    <location>
        <begin position="950"/>
        <end position="961"/>
    </location>
</feature>
<evidence type="ECO:0000256" key="8">
    <source>
        <dbReference type="ARBA" id="ARBA00023268"/>
    </source>
</evidence>
<organism evidence="13 14">
    <name type="scientific">Chytriomyces confervae</name>
    <dbReference type="NCBI Taxonomy" id="246404"/>
    <lineage>
        <taxon>Eukaryota</taxon>
        <taxon>Fungi</taxon>
        <taxon>Fungi incertae sedis</taxon>
        <taxon>Chytridiomycota</taxon>
        <taxon>Chytridiomycota incertae sedis</taxon>
        <taxon>Chytridiomycetes</taxon>
        <taxon>Chytridiales</taxon>
        <taxon>Chytriomycetaceae</taxon>
        <taxon>Chytriomyces</taxon>
    </lineage>
</organism>
<comment type="similarity">
    <text evidence="2">Belongs to the FPG family.</text>
</comment>
<feature type="repeat" description="WD" evidence="10">
    <location>
        <begin position="36"/>
        <end position="68"/>
    </location>
</feature>
<evidence type="ECO:0000256" key="7">
    <source>
        <dbReference type="ARBA" id="ARBA00023239"/>
    </source>
</evidence>
<dbReference type="Gene3D" id="1.10.8.50">
    <property type="match status" value="1"/>
</dbReference>
<comment type="catalytic activity">
    <reaction evidence="1">
        <text>Hydrolysis of DNA containing ring-opened 7-methylguanine residues, releasing 2,6-diamino-4-hydroxy-5-(N-methyl)formamidopyrimidine.</text>
        <dbReference type="EC" id="3.2.2.23"/>
    </reaction>
</comment>
<feature type="region of interest" description="Disordered" evidence="11">
    <location>
        <begin position="469"/>
        <end position="491"/>
    </location>
</feature>
<feature type="region of interest" description="Disordered" evidence="11">
    <location>
        <begin position="902"/>
        <end position="1010"/>
    </location>
</feature>
<dbReference type="SMART" id="SM00320">
    <property type="entry name" value="WD40"/>
    <property type="match status" value="7"/>
</dbReference>
<dbReference type="SUPFAM" id="SSF81624">
    <property type="entry name" value="N-terminal domain of MutM-like DNA repair proteins"/>
    <property type="match status" value="1"/>
</dbReference>
<dbReference type="GO" id="GO:0003684">
    <property type="term" value="F:damaged DNA binding"/>
    <property type="evidence" value="ECO:0007669"/>
    <property type="project" value="InterPro"/>
</dbReference>
<dbReference type="SUPFAM" id="SSF46946">
    <property type="entry name" value="S13-like H2TH domain"/>
    <property type="match status" value="1"/>
</dbReference>
<accession>A0A507FFP9</accession>
<evidence type="ECO:0000256" key="9">
    <source>
        <dbReference type="ARBA" id="ARBA00023295"/>
    </source>
</evidence>
<evidence type="ECO:0000256" key="4">
    <source>
        <dbReference type="ARBA" id="ARBA00022801"/>
    </source>
</evidence>
<keyword evidence="3" id="KW-0227">DNA damage</keyword>
<dbReference type="InterPro" id="IPR035937">
    <property type="entry name" value="FPG_N"/>
</dbReference>
<evidence type="ECO:0000256" key="6">
    <source>
        <dbReference type="ARBA" id="ARBA00023204"/>
    </source>
</evidence>
<dbReference type="PROSITE" id="PS50294">
    <property type="entry name" value="WD_REPEATS_REGION"/>
    <property type="match status" value="1"/>
</dbReference>
<evidence type="ECO:0000256" key="10">
    <source>
        <dbReference type="PROSITE-ProRule" id="PRU00221"/>
    </source>
</evidence>
<dbReference type="STRING" id="246404.A0A507FFP9"/>
<dbReference type="SUPFAM" id="SSF50978">
    <property type="entry name" value="WD40 repeat-like"/>
    <property type="match status" value="1"/>
</dbReference>
<dbReference type="PANTHER" id="PTHR22993">
    <property type="entry name" value="FORMAMIDOPYRIMIDINE-DNA GLYCOSYLASE"/>
    <property type="match status" value="1"/>
</dbReference>
<dbReference type="InterPro" id="IPR015886">
    <property type="entry name" value="H2TH_FPG"/>
</dbReference>
<keyword evidence="10" id="KW-0853">WD repeat</keyword>
<feature type="region of interest" description="Disordered" evidence="11">
    <location>
        <begin position="515"/>
        <end position="541"/>
    </location>
</feature>
<evidence type="ECO:0000313" key="13">
    <source>
        <dbReference type="EMBL" id="TPX74410.1"/>
    </source>
</evidence>
<dbReference type="FunFam" id="1.10.8.50:FF:000009">
    <property type="entry name" value="Formamidopyrimidine-DNA glycosylase"/>
    <property type="match status" value="1"/>
</dbReference>
<dbReference type="GO" id="GO:0008270">
    <property type="term" value="F:zinc ion binding"/>
    <property type="evidence" value="ECO:0007669"/>
    <property type="project" value="InterPro"/>
</dbReference>
<evidence type="ECO:0000256" key="5">
    <source>
        <dbReference type="ARBA" id="ARBA00023125"/>
    </source>
</evidence>
<evidence type="ECO:0000259" key="12">
    <source>
        <dbReference type="PROSITE" id="PS51068"/>
    </source>
</evidence>
<feature type="repeat" description="WD" evidence="10">
    <location>
        <begin position="81"/>
        <end position="122"/>
    </location>
</feature>
<keyword evidence="7" id="KW-0456">Lyase</keyword>
<feature type="compositionally biased region" description="Low complexity" evidence="11">
    <location>
        <begin position="525"/>
        <end position="541"/>
    </location>
</feature>
<keyword evidence="8" id="KW-0511">Multifunctional enzyme</keyword>
<reference evidence="13 14" key="1">
    <citation type="journal article" date="2019" name="Sci. Rep.">
        <title>Comparative genomics of chytrid fungi reveal insights into the obligate biotrophic and pathogenic lifestyle of Synchytrium endobioticum.</title>
        <authorList>
            <person name="van de Vossenberg B.T.L.H."/>
            <person name="Warris S."/>
            <person name="Nguyen H.D.T."/>
            <person name="van Gent-Pelzer M.P.E."/>
            <person name="Joly D.L."/>
            <person name="van de Geest H.C."/>
            <person name="Bonants P.J.M."/>
            <person name="Smith D.S."/>
            <person name="Levesque C.A."/>
            <person name="van der Lee T.A.J."/>
        </authorList>
    </citation>
    <scope>NUCLEOTIDE SEQUENCE [LARGE SCALE GENOMIC DNA]</scope>
    <source>
        <strain evidence="13 14">CBS 675.73</strain>
    </source>
</reference>
<dbReference type="GO" id="GO:0005634">
    <property type="term" value="C:nucleus"/>
    <property type="evidence" value="ECO:0007669"/>
    <property type="project" value="TreeGrafter"/>
</dbReference>
<evidence type="ECO:0000313" key="14">
    <source>
        <dbReference type="Proteomes" id="UP000320333"/>
    </source>
</evidence>
<dbReference type="GO" id="GO:0008534">
    <property type="term" value="F:oxidized purine nucleobase lesion DNA N-glycosylase activity"/>
    <property type="evidence" value="ECO:0007669"/>
    <property type="project" value="UniProtKB-EC"/>
</dbReference>
<sequence length="1010" mass="111088">MQAFHRDPGTRLQQRDVLARAIRSNGDASFPHSRSLKAHTGCVNAIAFDGTGQYLASGGDDCVVLIWDTHRSYKESPVARFKGHLSNIFSIAFTSNNEFLYSGANDGLLLKYDMNQGVSLYNTASASRNAGVGPADIVEADEHSVLKVAIQPENDNIVLTCGQGGSISLWDFRCRTNQCEQGSIVGVTSVNCVAFNPAMPNLFLTCDDFGNIILRDMRMAFKSRGETTVEINGEGGIRTFVTTLAEVHSPFQSNPLDITSVAFSPCGSMFASTSQKWRPTLYSLQDPFPICTFKSKVDGIQFPRSDSAPAASAMAGAFVEGYSSACTIKSGAFGDAHAGGYLAGHTEEDASFPSSGYVFGVGSDDQRAYVWHVPSPAWLLDRRLDVEGTFCLGNHEASRTVANTDVLGNKKIPFQVDEELFALQDHRSIVNSIAFNPKSPVIATAGVEKVVRLFSPFPYEDYDEDLDNKRDTVSRKRISQSRRTPNHETTEEDISILSEFDRIVGRERLRNTVWEQVDSSDSDSDATMSTDTSSTAPSSLMSHSVSASLSLASSDISIDEADIGSENSWVTTDDEGINCRRYPSSACPAANPYHLMHQVERARRELHDLCVGKRIVRVDVTDDRIVFVDGCAARFSSQLTGTRVSGTGRKGKVFWMQLERVKQEESSSSDDAVLEHPVLHFGMTGHLVIKGAKAHEYADFKIDETIFPPRFVKFVVVLDDGSEFAFADARRLARIRLVEGAIETKPPISELGFDPLLSMIDLESFKALILKKRVPIKSLLLDQSFSAGIGNWVADEVLYHAKLHPAQYTQTLLDSEMKLLHESIQMVVEVACKVNADSAQFPKEWLFHYRWFKGKRNKNKSAGGEAELPGGNEIEFLTLGGRTSAVVPAVQILRAEEGGVVVEGKKGKSAASKKTSKGRPTKTVAKSKKRSKDESEEEEDDEDDTLESEQSQIEAEDNQTVGKKANQRRAKGERPSRVARTKRPLVDHDEDLDEEPDEVLPKKKVRGAAK</sequence>
<evidence type="ECO:0000256" key="3">
    <source>
        <dbReference type="ARBA" id="ARBA00022763"/>
    </source>
</evidence>
<dbReference type="EMBL" id="QEAP01000127">
    <property type="protein sequence ID" value="TPX74410.1"/>
    <property type="molecule type" value="Genomic_DNA"/>
</dbReference>
<feature type="compositionally biased region" description="Acidic residues" evidence="11">
    <location>
        <begin position="988"/>
        <end position="998"/>
    </location>
</feature>
<dbReference type="GO" id="GO:0016829">
    <property type="term" value="F:lyase activity"/>
    <property type="evidence" value="ECO:0007669"/>
    <property type="project" value="UniProtKB-KW"/>
</dbReference>
<dbReference type="Pfam" id="PF01149">
    <property type="entry name" value="Fapy_DNA_glyco"/>
    <property type="match status" value="1"/>
</dbReference>
<evidence type="ECO:0000256" key="2">
    <source>
        <dbReference type="ARBA" id="ARBA00009409"/>
    </source>
</evidence>
<comment type="caution">
    <text evidence="13">The sequence shown here is derived from an EMBL/GenBank/DDBJ whole genome shotgun (WGS) entry which is preliminary data.</text>
</comment>
<dbReference type="PROSITE" id="PS51068">
    <property type="entry name" value="FPG_CAT"/>
    <property type="match status" value="1"/>
</dbReference>
<dbReference type="SMART" id="SM00898">
    <property type="entry name" value="Fapy_DNA_glyco"/>
    <property type="match status" value="1"/>
</dbReference>
<evidence type="ECO:0000256" key="11">
    <source>
        <dbReference type="SAM" id="MobiDB-lite"/>
    </source>
</evidence>
<dbReference type="AlphaFoldDB" id="A0A507FFP9"/>
<dbReference type="Gene3D" id="3.20.190.10">
    <property type="entry name" value="MutM-like, N-terminal"/>
    <property type="match status" value="1"/>
</dbReference>
<dbReference type="PANTHER" id="PTHR22993:SF9">
    <property type="entry name" value="FORMAMIDOPYRIMIDINE-DNA GLYCOSYLASE"/>
    <property type="match status" value="1"/>
</dbReference>
<dbReference type="Pfam" id="PF00400">
    <property type="entry name" value="WD40"/>
    <property type="match status" value="3"/>
</dbReference>
<dbReference type="CDD" id="cd08972">
    <property type="entry name" value="PF_Nei_N"/>
    <property type="match status" value="1"/>
</dbReference>
<feature type="repeat" description="WD" evidence="10">
    <location>
        <begin position="423"/>
        <end position="455"/>
    </location>
</feature>
<feature type="domain" description="Formamidopyrimidine-DNA glycosylase catalytic" evidence="12">
    <location>
        <begin position="594"/>
        <end position="733"/>
    </location>
</feature>
<evidence type="ECO:0000256" key="1">
    <source>
        <dbReference type="ARBA" id="ARBA00001668"/>
    </source>
</evidence>
<protein>
    <recommendedName>
        <fullName evidence="12">Formamidopyrimidine-DNA glycosylase catalytic domain-containing protein</fullName>
    </recommendedName>
</protein>
<name>A0A507FFP9_9FUNG</name>
<keyword evidence="5" id="KW-0238">DNA-binding</keyword>
<dbReference type="Proteomes" id="UP000320333">
    <property type="component" value="Unassembled WGS sequence"/>
</dbReference>
<dbReference type="InterPro" id="IPR010979">
    <property type="entry name" value="Ribosomal_uS13-like_H2TH"/>
</dbReference>
<dbReference type="InterPro" id="IPR036322">
    <property type="entry name" value="WD40_repeat_dom_sf"/>
</dbReference>
<dbReference type="InterPro" id="IPR015943">
    <property type="entry name" value="WD40/YVTN_repeat-like_dom_sf"/>
</dbReference>
<dbReference type="GO" id="GO:0006284">
    <property type="term" value="P:base-excision repair"/>
    <property type="evidence" value="ECO:0007669"/>
    <property type="project" value="InterPro"/>
</dbReference>
<proteinExistence type="inferred from homology"/>
<feature type="compositionally biased region" description="Acidic residues" evidence="11">
    <location>
        <begin position="934"/>
        <end position="947"/>
    </location>
</feature>
<keyword evidence="9" id="KW-0326">Glycosidase</keyword>
<keyword evidence="6" id="KW-0234">DNA repair</keyword>
<keyword evidence="4" id="KW-0378">Hydrolase</keyword>
<dbReference type="Pfam" id="PF06831">
    <property type="entry name" value="H2TH"/>
    <property type="match status" value="1"/>
</dbReference>
<gene>
    <name evidence="13" type="ORF">CcCBS67573_g04314</name>
</gene>
<dbReference type="OrthoDB" id="4869960at2759"/>
<dbReference type="GO" id="GO:0003906">
    <property type="term" value="F:DNA-(apurinic or apyrimidinic site) endonuclease activity"/>
    <property type="evidence" value="ECO:0007669"/>
    <property type="project" value="InterPro"/>
</dbReference>
<keyword evidence="14" id="KW-1185">Reference proteome</keyword>
<feature type="compositionally biased region" description="Basic residues" evidence="11">
    <location>
        <begin position="914"/>
        <end position="930"/>
    </location>
</feature>
<dbReference type="SMART" id="SM01232">
    <property type="entry name" value="H2TH"/>
    <property type="match status" value="1"/>
</dbReference>
<dbReference type="PROSITE" id="PS50082">
    <property type="entry name" value="WD_REPEATS_2"/>
    <property type="match status" value="3"/>
</dbReference>